<organism evidence="2 3">
    <name type="scientific">Somion occarium</name>
    <dbReference type="NCBI Taxonomy" id="3059160"/>
    <lineage>
        <taxon>Eukaryota</taxon>
        <taxon>Fungi</taxon>
        <taxon>Dikarya</taxon>
        <taxon>Basidiomycota</taxon>
        <taxon>Agaricomycotina</taxon>
        <taxon>Agaricomycetes</taxon>
        <taxon>Polyporales</taxon>
        <taxon>Cerrenaceae</taxon>
        <taxon>Somion</taxon>
    </lineage>
</organism>
<accession>A0ABP1E6E7</accession>
<evidence type="ECO:0008006" key="4">
    <source>
        <dbReference type="Google" id="ProtNLM"/>
    </source>
</evidence>
<dbReference type="EMBL" id="OZ037951">
    <property type="protein sequence ID" value="CAL1715626.1"/>
    <property type="molecule type" value="Genomic_DNA"/>
</dbReference>
<keyword evidence="1" id="KW-0175">Coiled coil</keyword>
<evidence type="ECO:0000313" key="2">
    <source>
        <dbReference type="EMBL" id="CAL1715626.1"/>
    </source>
</evidence>
<keyword evidence="3" id="KW-1185">Reference proteome</keyword>
<dbReference type="Proteomes" id="UP001497453">
    <property type="component" value="Chromosome 8"/>
</dbReference>
<evidence type="ECO:0000313" key="3">
    <source>
        <dbReference type="Proteomes" id="UP001497453"/>
    </source>
</evidence>
<proteinExistence type="predicted"/>
<protein>
    <recommendedName>
        <fullName evidence="4">Dystrophin</fullName>
    </recommendedName>
</protein>
<reference evidence="3" key="1">
    <citation type="submission" date="2024-04" db="EMBL/GenBank/DDBJ databases">
        <authorList>
            <person name="Shaw F."/>
            <person name="Minotto A."/>
        </authorList>
    </citation>
    <scope>NUCLEOTIDE SEQUENCE [LARGE SCALE GENOMIC DNA]</scope>
</reference>
<name>A0ABP1E6E7_9APHY</name>
<feature type="coiled-coil region" evidence="1">
    <location>
        <begin position="246"/>
        <end position="280"/>
    </location>
</feature>
<sequence length="353" mass="39702">MTFSCRLHGCVLVQEAHPGRVPQCASLADFVVMSSYNATYPSDGYRYRRVLKINTLDALDCSLERVKSMDTSLREQLRKVDNIATKVSPQAPSKACELRQAYTKLAWTSKDVAGNARVAVDSLRQLIAISTKDDSSAVITDLGDLLESVDLKSQDVQKLVNSSTFLAEEISVLGSNLDEDIENVILSKKHQHEEATSRKHTLEEANAPQTYWYQPNWSQVKPKNVHNVGLGHKKAGGNVSGKPANQPDLQQQLSIIECDIQDLQEQWDEAEELSRRVDNLRIDVIAQEVAELVPQWEVLAGLYHQLAIKIRSVQSVLQQQNDRTLEDVKPDWEPLLEWLERCSGILESFQKSI</sequence>
<gene>
    <name evidence="2" type="ORF">GFSPODELE1_LOCUS10328</name>
</gene>
<evidence type="ECO:0000256" key="1">
    <source>
        <dbReference type="SAM" id="Coils"/>
    </source>
</evidence>